<reference evidence="2 3" key="1">
    <citation type="journal article" date="2015" name="Genome Biol. Evol.">
        <title>Comparative Genomics of a Bacterivorous Green Alga Reveals Evolutionary Causalities and Consequences of Phago-Mixotrophic Mode of Nutrition.</title>
        <authorList>
            <person name="Burns J.A."/>
            <person name="Paasch A."/>
            <person name="Narechania A."/>
            <person name="Kim E."/>
        </authorList>
    </citation>
    <scope>NUCLEOTIDE SEQUENCE [LARGE SCALE GENOMIC DNA]</scope>
    <source>
        <strain evidence="2 3">PLY_AMNH</strain>
    </source>
</reference>
<feature type="compositionally biased region" description="Low complexity" evidence="1">
    <location>
        <begin position="66"/>
        <end position="115"/>
    </location>
</feature>
<evidence type="ECO:0000256" key="1">
    <source>
        <dbReference type="SAM" id="MobiDB-lite"/>
    </source>
</evidence>
<accession>A0AAE0KXJ3</accession>
<evidence type="ECO:0000313" key="2">
    <source>
        <dbReference type="EMBL" id="KAK3264362.1"/>
    </source>
</evidence>
<protein>
    <submittedName>
        <fullName evidence="2">Uncharacterized protein</fullName>
    </submittedName>
</protein>
<evidence type="ECO:0000313" key="3">
    <source>
        <dbReference type="Proteomes" id="UP001190700"/>
    </source>
</evidence>
<proteinExistence type="predicted"/>
<dbReference type="AlphaFoldDB" id="A0AAE0KXJ3"/>
<comment type="caution">
    <text evidence="2">The sequence shown here is derived from an EMBL/GenBank/DDBJ whole genome shotgun (WGS) entry which is preliminary data.</text>
</comment>
<feature type="region of interest" description="Disordered" evidence="1">
    <location>
        <begin position="35"/>
        <end position="115"/>
    </location>
</feature>
<organism evidence="2 3">
    <name type="scientific">Cymbomonas tetramitiformis</name>
    <dbReference type="NCBI Taxonomy" id="36881"/>
    <lineage>
        <taxon>Eukaryota</taxon>
        <taxon>Viridiplantae</taxon>
        <taxon>Chlorophyta</taxon>
        <taxon>Pyramimonadophyceae</taxon>
        <taxon>Pyramimonadales</taxon>
        <taxon>Pyramimonadaceae</taxon>
        <taxon>Cymbomonas</taxon>
    </lineage>
</organism>
<dbReference type="Proteomes" id="UP001190700">
    <property type="component" value="Unassembled WGS sequence"/>
</dbReference>
<feature type="non-terminal residue" evidence="2">
    <location>
        <position position="1"/>
    </location>
</feature>
<name>A0AAE0KXJ3_9CHLO</name>
<sequence>VASIRYARIQGSAALIQHFQNSSLLHEDKRCRPVLFSATGQPEPFPVAQLGSASGSGEESEGSGSGEESSSSSSEGPCATGSPPTSSHAAPPSSAQPQPGAGRAGLAAAAVQCSA</sequence>
<keyword evidence="3" id="KW-1185">Reference proteome</keyword>
<gene>
    <name evidence="2" type="ORF">CYMTET_26885</name>
</gene>
<dbReference type="EMBL" id="LGRX02014602">
    <property type="protein sequence ID" value="KAK3264362.1"/>
    <property type="molecule type" value="Genomic_DNA"/>
</dbReference>